<evidence type="ECO:0000256" key="4">
    <source>
        <dbReference type="ARBA" id="ARBA00023163"/>
    </source>
</evidence>
<dbReference type="PROSITE" id="PS50995">
    <property type="entry name" value="HTH_MARR_2"/>
    <property type="match status" value="1"/>
</dbReference>
<comment type="similarity">
    <text evidence="5">Belongs to the SarZ family.</text>
</comment>
<dbReference type="InterPro" id="IPR036390">
    <property type="entry name" value="WH_DNA-bd_sf"/>
</dbReference>
<dbReference type="InterPro" id="IPR000835">
    <property type="entry name" value="HTH_MarR-typ"/>
</dbReference>
<evidence type="ECO:0000313" key="9">
    <source>
        <dbReference type="EMBL" id="MEJ6348224.1"/>
    </source>
</evidence>
<evidence type="ECO:0000256" key="2">
    <source>
        <dbReference type="ARBA" id="ARBA00023015"/>
    </source>
</evidence>
<dbReference type="SUPFAM" id="SSF46785">
    <property type="entry name" value="Winged helix' DNA-binding domain"/>
    <property type="match status" value="1"/>
</dbReference>
<dbReference type="InterPro" id="IPR055166">
    <property type="entry name" value="Transc_reg_Sar_Rot_HTH"/>
</dbReference>
<keyword evidence="10" id="KW-1185">Reference proteome</keyword>
<evidence type="ECO:0000256" key="7">
    <source>
        <dbReference type="ARBA" id="ARBA00047207"/>
    </source>
</evidence>
<evidence type="ECO:0000256" key="1">
    <source>
        <dbReference type="ARBA" id="ARBA00004496"/>
    </source>
</evidence>
<reference evidence="9 10" key="1">
    <citation type="submission" date="2023-10" db="EMBL/GenBank/DDBJ databases">
        <title>Holzapfeliella saturejae sp. nov. isolated from Satureja montana flowers.</title>
        <authorList>
            <person name="Alcantara C."/>
            <person name="Zuniga M."/>
            <person name="Landete J.M."/>
            <person name="Monedero V."/>
        </authorList>
    </citation>
    <scope>NUCLEOTIDE SEQUENCE [LARGE SCALE GENOMIC DNA]</scope>
    <source>
        <strain evidence="9 10">He02</strain>
    </source>
</reference>
<keyword evidence="2" id="KW-0805">Transcription regulation</keyword>
<dbReference type="InterPro" id="IPR036388">
    <property type="entry name" value="WH-like_DNA-bd_sf"/>
</dbReference>
<accession>A0ABU8SG43</accession>
<dbReference type="PANTHER" id="PTHR42756:SF1">
    <property type="entry name" value="TRANSCRIPTIONAL REPRESSOR OF EMRAB OPERON"/>
    <property type="match status" value="1"/>
</dbReference>
<dbReference type="EMBL" id="JAWMWG010000001">
    <property type="protein sequence ID" value="MEJ6348224.1"/>
    <property type="molecule type" value="Genomic_DNA"/>
</dbReference>
<feature type="domain" description="HTH marR-type" evidence="8">
    <location>
        <begin position="8"/>
        <end position="138"/>
    </location>
</feature>
<dbReference type="Proteomes" id="UP001377804">
    <property type="component" value="Unassembled WGS sequence"/>
</dbReference>
<dbReference type="PANTHER" id="PTHR42756">
    <property type="entry name" value="TRANSCRIPTIONAL REGULATOR, MARR"/>
    <property type="match status" value="1"/>
</dbReference>
<comment type="subcellular location">
    <subcellularLocation>
        <location evidence="1">Cytoplasm</location>
    </subcellularLocation>
</comment>
<keyword evidence="4" id="KW-0804">Transcription</keyword>
<evidence type="ECO:0000256" key="5">
    <source>
        <dbReference type="ARBA" id="ARBA00046337"/>
    </source>
</evidence>
<protein>
    <recommendedName>
        <fullName evidence="6">HTH-type transcriptional regulator SarZ</fullName>
    </recommendedName>
    <alternativeName>
        <fullName evidence="7">Staphylococcal accessory regulator Z</fullName>
    </alternativeName>
</protein>
<dbReference type="SMART" id="SM00347">
    <property type="entry name" value="HTH_MARR"/>
    <property type="match status" value="1"/>
</dbReference>
<organism evidence="9 10">
    <name type="scientific">Holzapfeliella saturejae</name>
    <dbReference type="NCBI Taxonomy" id="3082953"/>
    <lineage>
        <taxon>Bacteria</taxon>
        <taxon>Bacillati</taxon>
        <taxon>Bacillota</taxon>
        <taxon>Bacilli</taxon>
        <taxon>Lactobacillales</taxon>
        <taxon>Lactobacillaceae</taxon>
        <taxon>Holzapfeliella</taxon>
    </lineage>
</organism>
<keyword evidence="3" id="KW-0238">DNA-binding</keyword>
<proteinExistence type="inferred from homology"/>
<sequence length="147" mass="17221">MDNEIILGEQLCFSIYQADKFFKRFYSKALEPFNLTYAQYIVMLALYEHESMSVKELGENVGLDSGTLTPLLRRLEKLDWVKRRHSAEDERRLVLTPTDSAVEKRQELYDHLNFCLSKLDLTPEQYKTLRETMTQLGSKLSSISFEI</sequence>
<evidence type="ECO:0000313" key="10">
    <source>
        <dbReference type="Proteomes" id="UP001377804"/>
    </source>
</evidence>
<name>A0ABU8SG43_9LACO</name>
<dbReference type="RefSeq" id="WP_339969195.1">
    <property type="nucleotide sequence ID" value="NZ_JAWMWG010000001.1"/>
</dbReference>
<evidence type="ECO:0000256" key="6">
    <source>
        <dbReference type="ARBA" id="ARBA00047188"/>
    </source>
</evidence>
<evidence type="ECO:0000256" key="3">
    <source>
        <dbReference type="ARBA" id="ARBA00023125"/>
    </source>
</evidence>
<gene>
    <name evidence="9" type="ORF">R4Y45_03145</name>
</gene>
<comment type="caution">
    <text evidence="9">The sequence shown here is derived from an EMBL/GenBank/DDBJ whole genome shotgun (WGS) entry which is preliminary data.</text>
</comment>
<dbReference type="Pfam" id="PF22381">
    <property type="entry name" value="Staph_reg_Sar_Rot"/>
    <property type="match status" value="1"/>
</dbReference>
<evidence type="ECO:0000259" key="8">
    <source>
        <dbReference type="PROSITE" id="PS50995"/>
    </source>
</evidence>
<dbReference type="Gene3D" id="1.10.10.10">
    <property type="entry name" value="Winged helix-like DNA-binding domain superfamily/Winged helix DNA-binding domain"/>
    <property type="match status" value="1"/>
</dbReference>